<evidence type="ECO:0000313" key="2">
    <source>
        <dbReference type="EMBL" id="AFS82888.1"/>
    </source>
</evidence>
<evidence type="ECO:0000313" key="3">
    <source>
        <dbReference type="Proteomes" id="UP000006100"/>
    </source>
</evidence>
<evidence type="ECO:0000256" key="1">
    <source>
        <dbReference type="SAM" id="Coils"/>
    </source>
</evidence>
<dbReference type="EMBL" id="CP003843">
    <property type="protein sequence ID" value="AFS82888.1"/>
    <property type="molecule type" value="Genomic_DNA"/>
</dbReference>
<dbReference type="eggNOG" id="arCOG12824">
    <property type="taxonomic scope" value="Archaea"/>
</dbReference>
<proteinExistence type="predicted"/>
<dbReference type="KEGG" id="nir:NSED_05430"/>
<name>K0B9Q5_9ARCH</name>
<dbReference type="Proteomes" id="UP000006100">
    <property type="component" value="Chromosome"/>
</dbReference>
<dbReference type="GeneID" id="13696879"/>
<dbReference type="AlphaFoldDB" id="K0B9Q5"/>
<keyword evidence="3" id="KW-1185">Reference proteome</keyword>
<dbReference type="RefSeq" id="WP_014965259.1">
    <property type="nucleotide sequence ID" value="NC_018656.1"/>
</dbReference>
<dbReference type="HOGENOM" id="CLU_2299209_0_0_2"/>
<feature type="coiled-coil region" evidence="1">
    <location>
        <begin position="11"/>
        <end position="38"/>
    </location>
</feature>
<accession>K0B9Q5</accession>
<protein>
    <submittedName>
        <fullName evidence="2">Uncharacterized protein</fullName>
    </submittedName>
</protein>
<gene>
    <name evidence="2" type="ORF">NSED_05430</name>
</gene>
<reference evidence="2 3" key="1">
    <citation type="journal article" date="2012" name="J. Bacteriol.">
        <title>Draft Genome Sequence of an Ammonia-Oxidizing Archaeon, "Candidatus Nitrosopumilus sediminis" AR2, from Svalbard in the Arctic Circle.</title>
        <authorList>
            <person name="Park S.J."/>
            <person name="Kim J.G."/>
            <person name="Jung M.Y."/>
            <person name="Kim S.J."/>
            <person name="Cha I.T."/>
            <person name="Ghai R."/>
            <person name="Martin-Cuadrado A.B."/>
            <person name="Rodriguez-Valera F."/>
            <person name="Rhee S.K."/>
        </authorList>
    </citation>
    <scope>NUCLEOTIDE SEQUENCE [LARGE SCALE GENOMIC DNA]</scope>
    <source>
        <strain evidence="2 3">AR2</strain>
    </source>
</reference>
<sequence>MAFENFIVTGFKRRQKNINEVENKSQRLRNERQIAESQQFEEHALFLKQELGRYFQQYRKLLVSHGMVPIHRVGIPALTKEELKIKGEYDLKDGKKNQQG</sequence>
<organism evidence="2 3">
    <name type="scientific">Candidatus Nitrosopumilus sediminis</name>
    <dbReference type="NCBI Taxonomy" id="1229909"/>
    <lineage>
        <taxon>Archaea</taxon>
        <taxon>Nitrososphaerota</taxon>
        <taxon>Nitrososphaeria</taxon>
        <taxon>Nitrosopumilales</taxon>
        <taxon>Nitrosopumilaceae</taxon>
        <taxon>Nitrosopumilus</taxon>
    </lineage>
</organism>
<dbReference type="PATRIC" id="fig|1229909.8.peg.1190"/>
<keyword evidence="1" id="KW-0175">Coiled coil</keyword>